<name>A0A6C0ARS8_9ZZZZ</name>
<accession>A0A6C0ARS8</accession>
<dbReference type="EMBL" id="MN740804">
    <property type="protein sequence ID" value="QHS82619.1"/>
    <property type="molecule type" value="Genomic_DNA"/>
</dbReference>
<evidence type="ECO:0000313" key="2">
    <source>
        <dbReference type="EMBL" id="QHS82619.1"/>
    </source>
</evidence>
<evidence type="ECO:0000256" key="1">
    <source>
        <dbReference type="SAM" id="MobiDB-lite"/>
    </source>
</evidence>
<reference evidence="2" key="1">
    <citation type="journal article" date="2020" name="Nature">
        <title>Giant virus diversity and host interactions through global metagenomics.</title>
        <authorList>
            <person name="Schulz F."/>
            <person name="Roux S."/>
            <person name="Paez-Espino D."/>
            <person name="Jungbluth S."/>
            <person name="Walsh D.A."/>
            <person name="Denef V.J."/>
            <person name="McMahon K.D."/>
            <person name="Konstantinidis K.T."/>
            <person name="Eloe-Fadrosh E.A."/>
            <person name="Kyrpides N.C."/>
            <person name="Woyke T."/>
        </authorList>
    </citation>
    <scope>NUCLEOTIDE SEQUENCE</scope>
    <source>
        <strain evidence="2">GVMAG-S-1101171-111</strain>
    </source>
</reference>
<feature type="region of interest" description="Disordered" evidence="1">
    <location>
        <begin position="110"/>
        <end position="135"/>
    </location>
</feature>
<dbReference type="AlphaFoldDB" id="A0A6C0ARS8"/>
<feature type="compositionally biased region" description="Basic residues" evidence="1">
    <location>
        <begin position="124"/>
        <end position="135"/>
    </location>
</feature>
<feature type="compositionally biased region" description="Basic and acidic residues" evidence="1">
    <location>
        <begin position="113"/>
        <end position="123"/>
    </location>
</feature>
<protein>
    <submittedName>
        <fullName evidence="2">Uncharacterized protein</fullName>
    </submittedName>
</protein>
<organism evidence="2">
    <name type="scientific">viral metagenome</name>
    <dbReference type="NCBI Taxonomy" id="1070528"/>
    <lineage>
        <taxon>unclassified sequences</taxon>
        <taxon>metagenomes</taxon>
        <taxon>organismal metagenomes</taxon>
    </lineage>
</organism>
<proteinExistence type="predicted"/>
<sequence length="135" mass="15536">MTEVEYAEPYVNKLVFNEKEDDDAIITGGYPMSSFLEFENLSNQFLGGAKKIGVDRFKDLAIPFSLDTHHSNYNDENYQKEKPKKSKPVEVIADGLFEKLVDSIIVAKKQKQTRKDHNIEVKPKTKTTRKSRPKK</sequence>